<dbReference type="InterPro" id="IPR012296">
    <property type="entry name" value="Nuclease_put_TT1808"/>
</dbReference>
<dbReference type="Gene3D" id="3.90.1570.10">
    <property type="entry name" value="tt1808, chain A"/>
    <property type="match status" value="1"/>
</dbReference>
<keyword evidence="2" id="KW-0378">Hydrolase</keyword>
<dbReference type="SUPFAM" id="SSF52980">
    <property type="entry name" value="Restriction endonuclease-like"/>
    <property type="match status" value="1"/>
</dbReference>
<keyword evidence="2" id="KW-0540">Nuclease</keyword>
<name>A0A366FGU8_9HYPH</name>
<dbReference type="InterPro" id="IPR011335">
    <property type="entry name" value="Restrct_endonuc-II-like"/>
</dbReference>
<gene>
    <name evidence="2" type="ORF">DFR50_11189</name>
</gene>
<dbReference type="PANTHER" id="PTHR36558:SF1">
    <property type="entry name" value="RESTRICTION ENDONUCLEASE DOMAIN-CONTAINING PROTEIN-RELATED"/>
    <property type="match status" value="1"/>
</dbReference>
<keyword evidence="3" id="KW-1185">Reference proteome</keyword>
<reference evidence="2 3" key="1">
    <citation type="submission" date="2018-06" db="EMBL/GenBank/DDBJ databases">
        <title>Genomic Encyclopedia of Type Strains, Phase IV (KMG-IV): sequencing the most valuable type-strain genomes for metagenomic binning, comparative biology and taxonomic classification.</title>
        <authorList>
            <person name="Goeker M."/>
        </authorList>
    </citation>
    <scope>NUCLEOTIDE SEQUENCE [LARGE SCALE GENOMIC DNA]</scope>
    <source>
        <strain evidence="2 3">DSM 24875</strain>
    </source>
</reference>
<dbReference type="RefSeq" id="WP_113889379.1">
    <property type="nucleotide sequence ID" value="NZ_QNRK01000011.1"/>
</dbReference>
<comment type="caution">
    <text evidence="2">The sequence shown here is derived from an EMBL/GenBank/DDBJ whole genome shotgun (WGS) entry which is preliminary data.</text>
</comment>
<dbReference type="PANTHER" id="PTHR36558">
    <property type="entry name" value="GLR1098 PROTEIN"/>
    <property type="match status" value="1"/>
</dbReference>
<evidence type="ECO:0000313" key="3">
    <source>
        <dbReference type="Proteomes" id="UP000253529"/>
    </source>
</evidence>
<dbReference type="EMBL" id="QNRK01000011">
    <property type="protein sequence ID" value="RBP13827.1"/>
    <property type="molecule type" value="Genomic_DNA"/>
</dbReference>
<feature type="domain" description="Putative restriction endonuclease" evidence="1">
    <location>
        <begin position="4"/>
        <end position="158"/>
    </location>
</feature>
<dbReference type="Proteomes" id="UP000253529">
    <property type="component" value="Unassembled WGS sequence"/>
</dbReference>
<dbReference type="CDD" id="cd06260">
    <property type="entry name" value="DUF820-like"/>
    <property type="match status" value="1"/>
</dbReference>
<dbReference type="Pfam" id="PF05685">
    <property type="entry name" value="Uma2"/>
    <property type="match status" value="1"/>
</dbReference>
<evidence type="ECO:0000259" key="1">
    <source>
        <dbReference type="Pfam" id="PF05685"/>
    </source>
</evidence>
<evidence type="ECO:0000313" key="2">
    <source>
        <dbReference type="EMBL" id="RBP13827.1"/>
    </source>
</evidence>
<dbReference type="AlphaFoldDB" id="A0A366FGU8"/>
<protein>
    <submittedName>
        <fullName evidence="2">Uma2 family endonuclease</fullName>
    </submittedName>
</protein>
<keyword evidence="2" id="KW-0255">Endonuclease</keyword>
<sequence length="176" mass="19561">MTVNEFLAWIEGREGRWELFEGELVEKRPERPAHTETKRRTAAALKGAIRRVGAACHVTKDGSIVRISESTAFEPDAVIYSGERAERDTVEVPAPTVVVEVLSEGTEARDRGPKLAGYFSLPSVAHYLILDPEQRTVEHRWRGAGGRIEREALTDGPLRLDPPGLAFFVEELFAPV</sequence>
<dbReference type="OrthoDB" id="8452919at2"/>
<organism evidence="2 3">
    <name type="scientific">Roseiarcus fermentans</name>
    <dbReference type="NCBI Taxonomy" id="1473586"/>
    <lineage>
        <taxon>Bacteria</taxon>
        <taxon>Pseudomonadati</taxon>
        <taxon>Pseudomonadota</taxon>
        <taxon>Alphaproteobacteria</taxon>
        <taxon>Hyphomicrobiales</taxon>
        <taxon>Roseiarcaceae</taxon>
        <taxon>Roseiarcus</taxon>
    </lineage>
</organism>
<accession>A0A366FGU8</accession>
<dbReference type="GO" id="GO:0004519">
    <property type="term" value="F:endonuclease activity"/>
    <property type="evidence" value="ECO:0007669"/>
    <property type="project" value="UniProtKB-KW"/>
</dbReference>
<proteinExistence type="predicted"/>
<dbReference type="InterPro" id="IPR008538">
    <property type="entry name" value="Uma2"/>
</dbReference>